<dbReference type="PANTHER" id="PTHR45436">
    <property type="entry name" value="SENSOR HISTIDINE KINASE YKOH"/>
    <property type="match status" value="1"/>
</dbReference>
<keyword evidence="9" id="KW-0902">Two-component regulatory system</keyword>
<dbReference type="SUPFAM" id="SSF55874">
    <property type="entry name" value="ATPase domain of HSP90 chaperone/DNA topoisomerase II/histidine kinase"/>
    <property type="match status" value="1"/>
</dbReference>
<dbReference type="InterPro" id="IPR004358">
    <property type="entry name" value="Sig_transdc_His_kin-like_C"/>
</dbReference>
<keyword evidence="6 11" id="KW-0812">Transmembrane</keyword>
<dbReference type="InterPro" id="IPR003660">
    <property type="entry name" value="HAMP_dom"/>
</dbReference>
<dbReference type="CDD" id="cd00082">
    <property type="entry name" value="HisKA"/>
    <property type="match status" value="1"/>
</dbReference>
<evidence type="ECO:0000256" key="1">
    <source>
        <dbReference type="ARBA" id="ARBA00000085"/>
    </source>
</evidence>
<gene>
    <name evidence="14" type="ORF">GTQ45_06595</name>
</gene>
<organism evidence="14 15">
    <name type="scientific">Pyruvatibacter mobilis</name>
    <dbReference type="NCBI Taxonomy" id="1712261"/>
    <lineage>
        <taxon>Bacteria</taxon>
        <taxon>Pseudomonadati</taxon>
        <taxon>Pseudomonadota</taxon>
        <taxon>Alphaproteobacteria</taxon>
        <taxon>Hyphomicrobiales</taxon>
        <taxon>Parvibaculaceae</taxon>
        <taxon>Pyruvatibacter</taxon>
    </lineage>
</organism>
<dbReference type="RefSeq" id="WP_160587391.1">
    <property type="nucleotide sequence ID" value="NZ_BMHN01000001.1"/>
</dbReference>
<dbReference type="EC" id="2.7.13.3" evidence="3"/>
<dbReference type="InterPro" id="IPR003594">
    <property type="entry name" value="HATPase_dom"/>
</dbReference>
<evidence type="ECO:0000259" key="13">
    <source>
        <dbReference type="PROSITE" id="PS50885"/>
    </source>
</evidence>
<dbReference type="SMART" id="SM00387">
    <property type="entry name" value="HATPase_c"/>
    <property type="match status" value="1"/>
</dbReference>
<accession>A0A845QAS3</accession>
<evidence type="ECO:0000256" key="11">
    <source>
        <dbReference type="SAM" id="Phobius"/>
    </source>
</evidence>
<dbReference type="InterPro" id="IPR050428">
    <property type="entry name" value="TCS_sensor_his_kinase"/>
</dbReference>
<dbReference type="GO" id="GO:0000155">
    <property type="term" value="F:phosphorelay sensor kinase activity"/>
    <property type="evidence" value="ECO:0007669"/>
    <property type="project" value="InterPro"/>
</dbReference>
<keyword evidence="7" id="KW-0418">Kinase</keyword>
<dbReference type="PRINTS" id="PR00344">
    <property type="entry name" value="BCTRLSENSOR"/>
</dbReference>
<protein>
    <recommendedName>
        <fullName evidence="3">histidine kinase</fullName>
        <ecNumber evidence="3">2.7.13.3</ecNumber>
    </recommendedName>
</protein>
<dbReference type="EMBL" id="WXYQ01000005">
    <property type="protein sequence ID" value="NBG95398.1"/>
    <property type="molecule type" value="Genomic_DNA"/>
</dbReference>
<feature type="transmembrane region" description="Helical" evidence="11">
    <location>
        <begin position="12"/>
        <end position="35"/>
    </location>
</feature>
<dbReference type="InterPro" id="IPR005467">
    <property type="entry name" value="His_kinase_dom"/>
</dbReference>
<dbReference type="PROSITE" id="PS50885">
    <property type="entry name" value="HAMP"/>
    <property type="match status" value="1"/>
</dbReference>
<dbReference type="PANTHER" id="PTHR45436:SF8">
    <property type="entry name" value="HISTIDINE KINASE"/>
    <property type="match status" value="1"/>
</dbReference>
<evidence type="ECO:0000256" key="5">
    <source>
        <dbReference type="ARBA" id="ARBA00022679"/>
    </source>
</evidence>
<dbReference type="AlphaFoldDB" id="A0A845QAS3"/>
<dbReference type="Gene3D" id="6.10.340.10">
    <property type="match status" value="1"/>
</dbReference>
<comment type="catalytic activity">
    <reaction evidence="1">
        <text>ATP + protein L-histidine = ADP + protein N-phospho-L-histidine.</text>
        <dbReference type="EC" id="2.7.13.3"/>
    </reaction>
</comment>
<dbReference type="Gene3D" id="3.30.565.10">
    <property type="entry name" value="Histidine kinase-like ATPase, C-terminal domain"/>
    <property type="match status" value="1"/>
</dbReference>
<dbReference type="GeneID" id="300655138"/>
<feature type="transmembrane region" description="Helical" evidence="11">
    <location>
        <begin position="162"/>
        <end position="181"/>
    </location>
</feature>
<dbReference type="Gene3D" id="1.10.287.130">
    <property type="match status" value="1"/>
</dbReference>
<evidence type="ECO:0000256" key="7">
    <source>
        <dbReference type="ARBA" id="ARBA00022777"/>
    </source>
</evidence>
<dbReference type="InterPro" id="IPR003661">
    <property type="entry name" value="HisK_dim/P_dom"/>
</dbReference>
<dbReference type="SUPFAM" id="SSF158472">
    <property type="entry name" value="HAMP domain-like"/>
    <property type="match status" value="1"/>
</dbReference>
<dbReference type="Pfam" id="PF02518">
    <property type="entry name" value="HATPase_c"/>
    <property type="match status" value="1"/>
</dbReference>
<dbReference type="Proteomes" id="UP000470384">
    <property type="component" value="Unassembled WGS sequence"/>
</dbReference>
<dbReference type="InterPro" id="IPR036890">
    <property type="entry name" value="HATPase_C_sf"/>
</dbReference>
<dbReference type="SUPFAM" id="SSF47384">
    <property type="entry name" value="Homodimeric domain of signal transducing histidine kinase"/>
    <property type="match status" value="1"/>
</dbReference>
<sequence>MPLDKLLSTTTFRLALVYLALFLASASALLAYLYWNTAGFLARQTETTILAETSALVSQYDEGGRAALVHGVITKARDPRQNLYLLEDQNGEALGGNLTSWPLMASDTDGWLSFVYPRRTVEGEVEIHEAIAVMTRLPEGMSLLVGQDIEERRQLEAQITNALGWAVGAMIVLGILGGAIISRNLVARIDDINRTAKDIMGGELSRRIPVTGAGDEIDQLAENLNDMLDQIERLMLGMRQVTDNIAHDLRSPLNRLRNRLEVTLMKPATQEEYAQALEKSIHEADELLGTFNALLLIARAEAGAARDGMDWVDLSALAQDAAELYEPVAEEAGLRLDLAIEPGIEYHGHRELLAQAIANLLDNAIKHAAHPGGIGEGVIRLAVRSRGARGAEVSVSDNGPGIAPEDRERVLGRFVRLEQSRNTPGSGLGLSLVSAVTRLHGGALRLEDNEPGLRVVIGLARRARHQSHEAAAE</sequence>
<evidence type="ECO:0000256" key="4">
    <source>
        <dbReference type="ARBA" id="ARBA00022553"/>
    </source>
</evidence>
<keyword evidence="4" id="KW-0597">Phosphoprotein</keyword>
<evidence type="ECO:0000313" key="14">
    <source>
        <dbReference type="EMBL" id="NBG95398.1"/>
    </source>
</evidence>
<dbReference type="GO" id="GO:0005886">
    <property type="term" value="C:plasma membrane"/>
    <property type="evidence" value="ECO:0007669"/>
    <property type="project" value="TreeGrafter"/>
</dbReference>
<dbReference type="PROSITE" id="PS50109">
    <property type="entry name" value="HIS_KIN"/>
    <property type="match status" value="1"/>
</dbReference>
<dbReference type="SMART" id="SM00304">
    <property type="entry name" value="HAMP"/>
    <property type="match status" value="1"/>
</dbReference>
<evidence type="ECO:0000256" key="10">
    <source>
        <dbReference type="ARBA" id="ARBA00023136"/>
    </source>
</evidence>
<feature type="domain" description="Histidine kinase" evidence="12">
    <location>
        <begin position="244"/>
        <end position="463"/>
    </location>
</feature>
<keyword evidence="8 11" id="KW-1133">Transmembrane helix</keyword>
<comment type="subcellular location">
    <subcellularLocation>
        <location evidence="2">Membrane</location>
    </subcellularLocation>
</comment>
<evidence type="ECO:0000256" key="2">
    <source>
        <dbReference type="ARBA" id="ARBA00004370"/>
    </source>
</evidence>
<keyword evidence="10 11" id="KW-0472">Membrane</keyword>
<dbReference type="OrthoDB" id="9815202at2"/>
<evidence type="ECO:0000256" key="3">
    <source>
        <dbReference type="ARBA" id="ARBA00012438"/>
    </source>
</evidence>
<dbReference type="InterPro" id="IPR036097">
    <property type="entry name" value="HisK_dim/P_sf"/>
</dbReference>
<name>A0A845QAS3_9HYPH</name>
<proteinExistence type="predicted"/>
<dbReference type="Pfam" id="PF00512">
    <property type="entry name" value="HisKA"/>
    <property type="match status" value="1"/>
</dbReference>
<evidence type="ECO:0000259" key="12">
    <source>
        <dbReference type="PROSITE" id="PS50109"/>
    </source>
</evidence>
<keyword evidence="15" id="KW-1185">Reference proteome</keyword>
<feature type="domain" description="HAMP" evidence="13">
    <location>
        <begin position="183"/>
        <end position="236"/>
    </location>
</feature>
<evidence type="ECO:0000256" key="9">
    <source>
        <dbReference type="ARBA" id="ARBA00023012"/>
    </source>
</evidence>
<evidence type="ECO:0000313" key="15">
    <source>
        <dbReference type="Proteomes" id="UP000470384"/>
    </source>
</evidence>
<dbReference type="Pfam" id="PF00672">
    <property type="entry name" value="HAMP"/>
    <property type="match status" value="1"/>
</dbReference>
<dbReference type="CDD" id="cd06225">
    <property type="entry name" value="HAMP"/>
    <property type="match status" value="1"/>
</dbReference>
<reference evidence="14 15" key="1">
    <citation type="journal article" date="2016" name="Int. J. Syst. Evol. Microbiol.">
        <title>Pyruvatibacter mobilis gen. nov., sp. nov., a marine bacterium from the culture broth of Picochlorum sp. 122.</title>
        <authorList>
            <person name="Wang G."/>
            <person name="Tang M."/>
            <person name="Wu H."/>
            <person name="Dai S."/>
            <person name="Li T."/>
            <person name="Chen C."/>
            <person name="He H."/>
            <person name="Fan J."/>
            <person name="Xiang W."/>
            <person name="Li X."/>
        </authorList>
    </citation>
    <scope>NUCLEOTIDE SEQUENCE [LARGE SCALE GENOMIC DNA]</scope>
    <source>
        <strain evidence="14 15">GYP-11</strain>
    </source>
</reference>
<keyword evidence="5" id="KW-0808">Transferase</keyword>
<evidence type="ECO:0000256" key="8">
    <source>
        <dbReference type="ARBA" id="ARBA00022989"/>
    </source>
</evidence>
<comment type="caution">
    <text evidence="14">The sequence shown here is derived from an EMBL/GenBank/DDBJ whole genome shotgun (WGS) entry which is preliminary data.</text>
</comment>
<evidence type="ECO:0000256" key="6">
    <source>
        <dbReference type="ARBA" id="ARBA00022692"/>
    </source>
</evidence>
<dbReference type="SMART" id="SM00388">
    <property type="entry name" value="HisKA"/>
    <property type="match status" value="1"/>
</dbReference>